<evidence type="ECO:0000313" key="3">
    <source>
        <dbReference type="EMBL" id="MBA6156890.1"/>
    </source>
</evidence>
<keyword evidence="1" id="KW-0472">Membrane</keyword>
<dbReference type="EMBL" id="JACGLS010000004">
    <property type="protein sequence ID" value="MBA6156890.1"/>
    <property type="molecule type" value="Genomic_DNA"/>
</dbReference>
<feature type="transmembrane region" description="Helical" evidence="1">
    <location>
        <begin position="101"/>
        <end position="119"/>
    </location>
</feature>
<proteinExistence type="predicted"/>
<dbReference type="Proteomes" id="UP000563906">
    <property type="component" value="Unassembled WGS sequence"/>
</dbReference>
<reference evidence="3 4" key="1">
    <citation type="submission" date="2020-07" db="EMBL/GenBank/DDBJ databases">
        <title>Bacterium isolated from marine sediment.</title>
        <authorList>
            <person name="Shang D."/>
            <person name="Du Z.-J."/>
        </authorList>
    </citation>
    <scope>NUCLEOTIDE SEQUENCE [LARGE SCALE GENOMIC DNA]</scope>
    <source>
        <strain evidence="3 4">S7007</strain>
    </source>
</reference>
<protein>
    <submittedName>
        <fullName evidence="3">VanZ family protein</fullName>
    </submittedName>
</protein>
<feature type="transmembrane region" description="Helical" evidence="1">
    <location>
        <begin position="71"/>
        <end position="89"/>
    </location>
</feature>
<dbReference type="PANTHER" id="PTHR28008">
    <property type="entry name" value="DOMAIN PROTEIN, PUTATIVE (AFU_ORTHOLOGUE AFUA_3G10980)-RELATED"/>
    <property type="match status" value="1"/>
</dbReference>
<organism evidence="3 4">
    <name type="scientific">Tenacibaculum pelagium</name>
    <dbReference type="NCBI Taxonomy" id="2759527"/>
    <lineage>
        <taxon>Bacteria</taxon>
        <taxon>Pseudomonadati</taxon>
        <taxon>Bacteroidota</taxon>
        <taxon>Flavobacteriia</taxon>
        <taxon>Flavobacteriales</taxon>
        <taxon>Flavobacteriaceae</taxon>
        <taxon>Tenacibaculum</taxon>
    </lineage>
</organism>
<evidence type="ECO:0000313" key="4">
    <source>
        <dbReference type="Proteomes" id="UP000563906"/>
    </source>
</evidence>
<dbReference type="NCBIfam" id="NF037970">
    <property type="entry name" value="vanZ_1"/>
    <property type="match status" value="1"/>
</dbReference>
<comment type="caution">
    <text evidence="3">The sequence shown here is derived from an EMBL/GenBank/DDBJ whole genome shotgun (WGS) entry which is preliminary data.</text>
</comment>
<sequence length="125" mass="14043">MLKRIKNLLKDNLNIIAILLTISIAILSLMKVGKQPIQINGLDKIEHAIAYFVLTFAWLLALRKSKINAKLIVLCCFLYGIIIEALQVTTTSYRLGEILDVVANTTGILIAYICYLSFFKKNEAI</sequence>
<feature type="transmembrane region" description="Helical" evidence="1">
    <location>
        <begin position="12"/>
        <end position="33"/>
    </location>
</feature>
<dbReference type="AlphaFoldDB" id="A0A839AR95"/>
<accession>A0A839AR95</accession>
<keyword evidence="1" id="KW-0812">Transmembrane</keyword>
<dbReference type="PANTHER" id="PTHR28008:SF1">
    <property type="entry name" value="DOMAIN PROTEIN, PUTATIVE (AFU_ORTHOLOGUE AFUA_3G10980)-RELATED"/>
    <property type="match status" value="1"/>
</dbReference>
<gene>
    <name evidence="3" type="primary">vanZ</name>
    <name evidence="3" type="ORF">H3Z83_10215</name>
</gene>
<keyword evidence="1" id="KW-1133">Transmembrane helix</keyword>
<name>A0A839AR95_9FLAO</name>
<keyword evidence="4" id="KW-1185">Reference proteome</keyword>
<dbReference type="Pfam" id="PF04892">
    <property type="entry name" value="VanZ"/>
    <property type="match status" value="1"/>
</dbReference>
<evidence type="ECO:0000259" key="2">
    <source>
        <dbReference type="Pfam" id="PF04892"/>
    </source>
</evidence>
<evidence type="ECO:0000256" key="1">
    <source>
        <dbReference type="SAM" id="Phobius"/>
    </source>
</evidence>
<feature type="transmembrane region" description="Helical" evidence="1">
    <location>
        <begin position="45"/>
        <end position="62"/>
    </location>
</feature>
<feature type="domain" description="VanZ-like" evidence="2">
    <location>
        <begin position="42"/>
        <end position="117"/>
    </location>
</feature>
<dbReference type="InterPro" id="IPR006976">
    <property type="entry name" value="VanZ-like"/>
</dbReference>